<comment type="caution">
    <text evidence="1">The sequence shown here is derived from an EMBL/GenBank/DDBJ whole genome shotgun (WGS) entry which is preliminary data.</text>
</comment>
<sequence>MNSKLNLLLFLLAIFGVAVFSQKLNAGNIIPDKTIIVSGSVFSIVQNWNLSEKIEEGKKLLENSPLLQFEESPQNDKKGRVIKKKGQPVMEMVRKQIALAVLDTETGEVFEKRYWLNITEINKASELRKKYLDNPEKLPRFQSENSDEEFIAVSNWWNSFNSDISVARKGTVSGRYVVVVNKYLMANDDLVYPEERTGAKYSDIVYAPHSKDIQDLMIIASGKDFINKSVQQAFNELTQAGVMSRAFPGKLVTDTISPTFVKNILINEQADPKLTLASADSAKYQAERVLVRYGANKEKTFRYTVSKTGASGPAQIMPQTYSYPKKGTGVLQAYIGANLIKDIDIGRVDMVNAIKAQILVFDDHMVYVIQKVNNSGSKAKKVFAGLSPDQLDEVRAMIYNGGPNKYNTATGGLNLKARGIKETLPFVQKFRAIRELNLFQ</sequence>
<evidence type="ECO:0000313" key="1">
    <source>
        <dbReference type="EMBL" id="OGN33458.1"/>
    </source>
</evidence>
<gene>
    <name evidence="1" type="ORF">A3G51_01675</name>
</gene>
<dbReference type="AlphaFoldDB" id="A0A1F8H8T0"/>
<accession>A0A1F8H8T0</accession>
<evidence type="ECO:0000313" key="2">
    <source>
        <dbReference type="Proteomes" id="UP000177745"/>
    </source>
</evidence>
<name>A0A1F8H8T0_9BACT</name>
<proteinExistence type="predicted"/>
<dbReference type="Proteomes" id="UP000177745">
    <property type="component" value="Unassembled WGS sequence"/>
</dbReference>
<reference evidence="1 2" key="1">
    <citation type="journal article" date="2016" name="Nat. Commun.">
        <title>Thousands of microbial genomes shed light on interconnected biogeochemical processes in an aquifer system.</title>
        <authorList>
            <person name="Anantharaman K."/>
            <person name="Brown C.T."/>
            <person name="Hug L.A."/>
            <person name="Sharon I."/>
            <person name="Castelle C.J."/>
            <person name="Probst A.J."/>
            <person name="Thomas B.C."/>
            <person name="Singh A."/>
            <person name="Wilkins M.J."/>
            <person name="Karaoz U."/>
            <person name="Brodie E.L."/>
            <person name="Williams K.H."/>
            <person name="Hubbard S.S."/>
            <person name="Banfield J.F."/>
        </authorList>
    </citation>
    <scope>NUCLEOTIDE SEQUENCE [LARGE SCALE GENOMIC DNA]</scope>
</reference>
<protein>
    <submittedName>
        <fullName evidence="1">Uncharacterized protein</fullName>
    </submittedName>
</protein>
<dbReference type="EMBL" id="MGKY01000016">
    <property type="protein sequence ID" value="OGN33458.1"/>
    <property type="molecule type" value="Genomic_DNA"/>
</dbReference>
<organism evidence="1 2">
    <name type="scientific">Candidatus Yanofskybacteria bacterium RIFCSPLOWO2_12_FULL_43_11b</name>
    <dbReference type="NCBI Taxonomy" id="1802710"/>
    <lineage>
        <taxon>Bacteria</taxon>
        <taxon>Candidatus Yanofskyibacteriota</taxon>
    </lineage>
</organism>